<dbReference type="EMBL" id="CP134845">
    <property type="protein sequence ID" value="WNL15174.1"/>
    <property type="molecule type" value="Genomic_DNA"/>
</dbReference>
<proteinExistence type="predicted"/>
<evidence type="ECO:0000313" key="7">
    <source>
        <dbReference type="EMBL" id="WNL26353.1"/>
    </source>
</evidence>
<dbReference type="EMBL" id="CP135131">
    <property type="protein sequence ID" value="WNP39313.1"/>
    <property type="molecule type" value="Genomic_DNA"/>
</dbReference>
<dbReference type="EMBL" id="CP134855">
    <property type="protein sequence ID" value="WNL31071.1"/>
    <property type="molecule type" value="Genomic_DNA"/>
</dbReference>
<evidence type="ECO:0000313" key="11">
    <source>
        <dbReference type="EMBL" id="WNP39313.1"/>
    </source>
</evidence>
<dbReference type="EMBL" id="CP134844">
    <property type="protein sequence ID" value="WNL11730.1"/>
    <property type="molecule type" value="Genomic_DNA"/>
</dbReference>
<accession>A0AA96DMB2</accession>
<keyword evidence="1" id="KW-1133">Transmembrane helix</keyword>
<evidence type="ECO:0000313" key="10">
    <source>
        <dbReference type="EMBL" id="WNP37221.1"/>
    </source>
</evidence>
<dbReference type="EMBL" id="CP134850">
    <property type="protein sequence ID" value="WNL21083.1"/>
    <property type="molecule type" value="Genomic_DNA"/>
</dbReference>
<evidence type="ECO:0000313" key="6">
    <source>
        <dbReference type="EMBL" id="WNL22755.1"/>
    </source>
</evidence>
<dbReference type="EMBL" id="CP134851">
    <property type="protein sequence ID" value="WNL22755.1"/>
    <property type="molecule type" value="Genomic_DNA"/>
</dbReference>
<protein>
    <submittedName>
        <fullName evidence="9">Phage holin family protein</fullName>
    </submittedName>
</protein>
<dbReference type="EMBL" id="CP134852">
    <property type="protein sequence ID" value="WNL26353.1"/>
    <property type="molecule type" value="Genomic_DNA"/>
</dbReference>
<reference evidence="2" key="2">
    <citation type="submission" date="2023-09" db="EMBL/GenBank/DDBJ databases">
        <title>Characterization of Arcobacter Isolates from Retail Chicken Sold in Supermarkets in Tbilisi, Georgia.</title>
        <authorList>
            <person name="Matthias R."/>
            <person name="Zautner A.E."/>
        </authorList>
    </citation>
    <scope>NUCLEOTIDE SEQUENCE</scope>
    <source>
        <strain evidence="3">LEO 108</strain>
        <strain evidence="2">LEO 109</strain>
    </source>
</reference>
<gene>
    <name evidence="3" type="ORF">RJG51_03030</name>
    <name evidence="2" type="ORF">RJG52_07280</name>
    <name evidence="4" type="ORF">RJG53_10210</name>
    <name evidence="6" type="ORF">RJG55_07285</name>
    <name evidence="5" type="ORF">RJG56_10090</name>
    <name evidence="7" type="ORF">RJG57_04085</name>
    <name evidence="10" type="ORF">RJG58_06175</name>
    <name evidence="11" type="ORF">RMP69_06175</name>
    <name evidence="8" type="ORF">RMQ65_01920</name>
    <name evidence="9" type="ORF">RMQ67_06175</name>
</gene>
<dbReference type="EMBL" id="CP135130">
    <property type="protein sequence ID" value="WNP37221.1"/>
    <property type="molecule type" value="Genomic_DNA"/>
</dbReference>
<evidence type="ECO:0000313" key="4">
    <source>
        <dbReference type="EMBL" id="WNL18944.1"/>
    </source>
</evidence>
<keyword evidence="1" id="KW-0472">Membrane</keyword>
<reference evidence="9" key="1">
    <citation type="submission" date="2023-09" db="EMBL/GenBank/DDBJ databases">
        <title>Arcobacter tbilisiensis sp. nov. isolated from chicken meat in Tbilisi, Georgia.</title>
        <authorList>
            <person name="Matthias R."/>
            <person name="Zautner A.E."/>
        </authorList>
    </citation>
    <scope>NUCLEOTIDE SEQUENCE</scope>
    <source>
        <strain evidence="10">LEO 101</strain>
        <strain evidence="8">LEO 49</strain>
        <strain evidence="11">LEO 50</strain>
        <strain evidence="9">LEO 53</strain>
        <strain evidence="7">LEO 70</strain>
        <strain evidence="6">LEO 74</strain>
        <strain evidence="5">LEO 79</strain>
        <strain evidence="4">LEO 99</strain>
    </source>
</reference>
<evidence type="ECO:0000313" key="5">
    <source>
        <dbReference type="EMBL" id="WNL21083.1"/>
    </source>
</evidence>
<dbReference type="Pfam" id="PF16083">
    <property type="entry name" value="Phage_holin_3_3"/>
    <property type="match status" value="1"/>
</dbReference>
<name>A0AA96DMB2_9BACT</name>
<organism evidence="9">
    <name type="scientific">Arcobacter sp. AZ-2023</name>
    <dbReference type="NCBI Taxonomy" id="3074453"/>
    <lineage>
        <taxon>Bacteria</taxon>
        <taxon>Pseudomonadati</taxon>
        <taxon>Campylobacterota</taxon>
        <taxon>Epsilonproteobacteria</taxon>
        <taxon>Campylobacterales</taxon>
        <taxon>Arcobacteraceae</taxon>
        <taxon>Arcobacter</taxon>
    </lineage>
</organism>
<evidence type="ECO:0000313" key="3">
    <source>
        <dbReference type="EMBL" id="WNL15174.1"/>
    </source>
</evidence>
<evidence type="ECO:0000313" key="2">
    <source>
        <dbReference type="EMBL" id="WNL11730.1"/>
    </source>
</evidence>
<feature type="transmembrane region" description="Helical" evidence="1">
    <location>
        <begin position="40"/>
        <end position="64"/>
    </location>
</feature>
<evidence type="ECO:0000313" key="8">
    <source>
        <dbReference type="EMBL" id="WNL28134.1"/>
    </source>
</evidence>
<sequence length="104" mass="11885">MKLDDLLFMCILSVISFVAGVIGLINRAEHINKEKLKDKIIFLWFGGVSSVLIGLIAYEISFYFLQNQRVCLAISAFCAWIGTRLLLEAQSRALHFIQNYKKED</sequence>
<evidence type="ECO:0000256" key="1">
    <source>
        <dbReference type="SAM" id="Phobius"/>
    </source>
</evidence>
<evidence type="ECO:0000313" key="9">
    <source>
        <dbReference type="EMBL" id="WNL31071.1"/>
    </source>
</evidence>
<dbReference type="InterPro" id="IPR032126">
    <property type="entry name" value="LydA_holin"/>
</dbReference>
<dbReference type="EMBL" id="CP134849">
    <property type="protein sequence ID" value="WNL18944.1"/>
    <property type="molecule type" value="Genomic_DNA"/>
</dbReference>
<dbReference type="AlphaFoldDB" id="A0AA96DMB2"/>
<keyword evidence="1" id="KW-0812">Transmembrane</keyword>
<dbReference type="EMBL" id="CP134853">
    <property type="protein sequence ID" value="WNL28134.1"/>
    <property type="molecule type" value="Genomic_DNA"/>
</dbReference>
<feature type="transmembrane region" description="Helical" evidence="1">
    <location>
        <begin position="6"/>
        <end position="28"/>
    </location>
</feature>